<protein>
    <submittedName>
        <fullName evidence="1">Uncharacterized protein</fullName>
    </submittedName>
</protein>
<proteinExistence type="predicted"/>
<sequence>MRPIVWARFEPARAHFLLRANSRAAGTWTEDLEVTRYALTLDERPYSNWFEQPEGVESMPRDGAALIPHCRESDCGWSE</sequence>
<keyword evidence="2" id="KW-1185">Reference proteome</keyword>
<dbReference type="AlphaFoldDB" id="A0A4S3TQP1"/>
<accession>A0A4S3TQP1</accession>
<evidence type="ECO:0000313" key="1">
    <source>
        <dbReference type="EMBL" id="THE66711.1"/>
    </source>
</evidence>
<dbReference type="EMBL" id="RBZW01000003">
    <property type="protein sequence ID" value="THE66711.1"/>
    <property type="molecule type" value="Genomic_DNA"/>
</dbReference>
<dbReference type="Proteomes" id="UP000318864">
    <property type="component" value="Unassembled WGS sequence"/>
</dbReference>
<evidence type="ECO:0000313" key="2">
    <source>
        <dbReference type="Proteomes" id="UP000318864"/>
    </source>
</evidence>
<comment type="caution">
    <text evidence="1">The sequence shown here is derived from an EMBL/GenBank/DDBJ whole genome shotgun (WGS) entry which is preliminary data.</text>
</comment>
<name>A0A4S3TQP1_9EURY</name>
<reference evidence="1 2" key="1">
    <citation type="submission" date="2018-10" db="EMBL/GenBank/DDBJ databases">
        <title>Natronolimnobius sp. XQ-INN 246 isolated from Inner Mongolia Autonomous Region of China.</title>
        <authorList>
            <person name="Xue Q."/>
        </authorList>
    </citation>
    <scope>NUCLEOTIDE SEQUENCE [LARGE SCALE GENOMIC DNA]</scope>
    <source>
        <strain evidence="1 2">XQ-INN 246</strain>
    </source>
</reference>
<organism evidence="1 2">
    <name type="scientific">Salinadaptatus halalkaliphilus</name>
    <dbReference type="NCBI Taxonomy" id="2419781"/>
    <lineage>
        <taxon>Archaea</taxon>
        <taxon>Methanobacteriati</taxon>
        <taxon>Methanobacteriota</taxon>
        <taxon>Stenosarchaea group</taxon>
        <taxon>Halobacteria</taxon>
        <taxon>Halobacteriales</taxon>
        <taxon>Natrialbaceae</taxon>
        <taxon>Salinadaptatus</taxon>
    </lineage>
</organism>
<gene>
    <name evidence="1" type="ORF">D8Y22_00870</name>
</gene>